<gene>
    <name evidence="1" type="ORF">NBR_LOCUS3178</name>
</gene>
<evidence type="ECO:0000313" key="1">
    <source>
        <dbReference type="EMBL" id="VDL66767.1"/>
    </source>
</evidence>
<evidence type="ECO:0000313" key="3">
    <source>
        <dbReference type="WBParaSite" id="NBR_0000317701-mRNA-1"/>
    </source>
</evidence>
<name>A0A0N4XKX5_NIPBR</name>
<evidence type="ECO:0000313" key="2">
    <source>
        <dbReference type="Proteomes" id="UP000271162"/>
    </source>
</evidence>
<reference evidence="1 2" key="2">
    <citation type="submission" date="2018-11" db="EMBL/GenBank/DDBJ databases">
        <authorList>
            <consortium name="Pathogen Informatics"/>
        </authorList>
    </citation>
    <scope>NUCLEOTIDE SEQUENCE [LARGE SCALE GENOMIC DNA]</scope>
</reference>
<proteinExistence type="predicted"/>
<reference evidence="3" key="1">
    <citation type="submission" date="2017-02" db="UniProtKB">
        <authorList>
            <consortium name="WormBaseParasite"/>
        </authorList>
    </citation>
    <scope>IDENTIFICATION</scope>
</reference>
<dbReference type="WBParaSite" id="NBR_0000317701-mRNA-1">
    <property type="protein sequence ID" value="NBR_0000317701-mRNA-1"/>
    <property type="gene ID" value="NBR_0000317701"/>
</dbReference>
<dbReference type="AlphaFoldDB" id="A0A0N4XKX5"/>
<keyword evidence="2" id="KW-1185">Reference proteome</keyword>
<dbReference type="EMBL" id="UYSL01004472">
    <property type="protein sequence ID" value="VDL66767.1"/>
    <property type="molecule type" value="Genomic_DNA"/>
</dbReference>
<sequence>MAGREEREFFVNFVPIPPDQLWGEDKGCEARVCDGPLENDACSVQVKGGPQEGTLTLNVPLFNRLFNRIHHNHHHNDYDDNYNYNYNNNYYYHNDYNDYNHDNYYNYNHNHNNNHHDYCTTSS</sequence>
<protein>
    <submittedName>
        <fullName evidence="1 3">Uncharacterized protein</fullName>
    </submittedName>
</protein>
<dbReference type="Proteomes" id="UP000271162">
    <property type="component" value="Unassembled WGS sequence"/>
</dbReference>
<accession>A0A0N4XKX5</accession>
<organism evidence="3">
    <name type="scientific">Nippostrongylus brasiliensis</name>
    <name type="common">Rat hookworm</name>
    <dbReference type="NCBI Taxonomy" id="27835"/>
    <lineage>
        <taxon>Eukaryota</taxon>
        <taxon>Metazoa</taxon>
        <taxon>Ecdysozoa</taxon>
        <taxon>Nematoda</taxon>
        <taxon>Chromadorea</taxon>
        <taxon>Rhabditida</taxon>
        <taxon>Rhabditina</taxon>
        <taxon>Rhabditomorpha</taxon>
        <taxon>Strongyloidea</taxon>
        <taxon>Heligmosomidae</taxon>
        <taxon>Nippostrongylus</taxon>
    </lineage>
</organism>